<evidence type="ECO:0008006" key="8">
    <source>
        <dbReference type="Google" id="ProtNLM"/>
    </source>
</evidence>
<keyword evidence="2" id="KW-1277">Toxin-antitoxin system</keyword>
<reference evidence="6" key="1">
    <citation type="submission" date="2020-06" db="EMBL/GenBank/DDBJ databases">
        <title>Unique genomic features of the anaerobic methanotrophic archaea.</title>
        <authorList>
            <person name="Chadwick G.L."/>
            <person name="Skennerton C.T."/>
            <person name="Laso-Perez R."/>
            <person name="Leu A.O."/>
            <person name="Speth D.R."/>
            <person name="Yu H."/>
            <person name="Morgan-Lang C."/>
            <person name="Hatzenpichler R."/>
            <person name="Goudeau D."/>
            <person name="Malmstrom R."/>
            <person name="Brazelton W.J."/>
            <person name="Woyke T."/>
            <person name="Hallam S.J."/>
            <person name="Tyson G.W."/>
            <person name="Wegener G."/>
            <person name="Boetius A."/>
            <person name="Orphan V."/>
        </authorList>
    </citation>
    <scope>NUCLEOTIDE SEQUENCE</scope>
</reference>
<keyword evidence="3" id="KW-0540">Nuclease</keyword>
<evidence type="ECO:0000313" key="7">
    <source>
        <dbReference type="EMBL" id="QNO46480.1"/>
    </source>
</evidence>
<gene>
    <name evidence="6" type="ORF">MNAPFPCD_00005</name>
    <name evidence="7" type="ORF">PAACNKLE_00016</name>
</gene>
<keyword evidence="1" id="KW-0597">Phosphoprotein</keyword>
<dbReference type="InterPro" id="IPR008201">
    <property type="entry name" value="HepT-like"/>
</dbReference>
<dbReference type="GO" id="GO:0000166">
    <property type="term" value="F:nucleotide binding"/>
    <property type="evidence" value="ECO:0007669"/>
    <property type="project" value="UniProtKB-KW"/>
</dbReference>
<dbReference type="GO" id="GO:0016787">
    <property type="term" value="F:hydrolase activity"/>
    <property type="evidence" value="ECO:0007669"/>
    <property type="project" value="UniProtKB-KW"/>
</dbReference>
<keyword evidence="5" id="KW-0378">Hydrolase</keyword>
<name>A0A7G9Y8Q0_9EURY</name>
<organism evidence="6">
    <name type="scientific">Candidatus Methanogaster sp. ANME-2c ERB4</name>
    <dbReference type="NCBI Taxonomy" id="2759911"/>
    <lineage>
        <taxon>Archaea</taxon>
        <taxon>Methanobacteriati</taxon>
        <taxon>Methanobacteriota</taxon>
        <taxon>Stenosarchaea group</taxon>
        <taxon>Methanomicrobia</taxon>
        <taxon>Methanosarcinales</taxon>
        <taxon>ANME-2 cluster</taxon>
        <taxon>Candidatus Methanogasteraceae</taxon>
        <taxon>Candidatus Methanogaster</taxon>
    </lineage>
</organism>
<protein>
    <recommendedName>
        <fullName evidence="8">DUF86 domain-containing protein</fullName>
    </recommendedName>
</protein>
<evidence type="ECO:0000256" key="5">
    <source>
        <dbReference type="ARBA" id="ARBA00022801"/>
    </source>
</evidence>
<dbReference type="Pfam" id="PF01934">
    <property type="entry name" value="HepT-like"/>
    <property type="match status" value="1"/>
</dbReference>
<accession>A0A7G9Y8Q0</accession>
<dbReference type="InterPro" id="IPR051813">
    <property type="entry name" value="HepT_RNase_toxin"/>
</dbReference>
<dbReference type="EMBL" id="MT630961">
    <property type="protein sequence ID" value="QNO44384.1"/>
    <property type="molecule type" value="Genomic_DNA"/>
</dbReference>
<dbReference type="PANTHER" id="PTHR34139">
    <property type="entry name" value="UPF0331 PROTEIN MJ0127"/>
    <property type="match status" value="1"/>
</dbReference>
<dbReference type="EMBL" id="MT631191">
    <property type="protein sequence ID" value="QNO46480.1"/>
    <property type="molecule type" value="Genomic_DNA"/>
</dbReference>
<evidence type="ECO:0000256" key="2">
    <source>
        <dbReference type="ARBA" id="ARBA00022649"/>
    </source>
</evidence>
<evidence type="ECO:0000256" key="4">
    <source>
        <dbReference type="ARBA" id="ARBA00022741"/>
    </source>
</evidence>
<evidence type="ECO:0000256" key="3">
    <source>
        <dbReference type="ARBA" id="ARBA00022722"/>
    </source>
</evidence>
<keyword evidence="4" id="KW-0547">Nucleotide-binding</keyword>
<sequence>MKNYREYLKHIRDECGYLIDASEGLSYEKFIDDGTLKRAFVRSLEIIGGATKQIPADFKENYPRVNWKEMAGMRDVLIHSYFGINYNIVWDVVVNYIPPLESMNEIITLHET</sequence>
<evidence type="ECO:0000313" key="6">
    <source>
        <dbReference type="EMBL" id="QNO44384.1"/>
    </source>
</evidence>
<dbReference type="AlphaFoldDB" id="A0A7G9Y8Q0"/>
<dbReference type="PANTHER" id="PTHR34139:SF1">
    <property type="entry name" value="RNASE MJ1380-RELATED"/>
    <property type="match status" value="1"/>
</dbReference>
<proteinExistence type="predicted"/>
<dbReference type="GO" id="GO:0004540">
    <property type="term" value="F:RNA nuclease activity"/>
    <property type="evidence" value="ECO:0007669"/>
    <property type="project" value="InterPro"/>
</dbReference>
<dbReference type="GO" id="GO:0110001">
    <property type="term" value="C:toxin-antitoxin complex"/>
    <property type="evidence" value="ECO:0007669"/>
    <property type="project" value="InterPro"/>
</dbReference>
<evidence type="ECO:0000256" key="1">
    <source>
        <dbReference type="ARBA" id="ARBA00022553"/>
    </source>
</evidence>